<reference evidence="3" key="1">
    <citation type="journal article" date="2019" name="Int. J. Syst. Evol. Microbiol.">
        <title>The Global Catalogue of Microorganisms (GCM) 10K type strain sequencing project: providing services to taxonomists for standard genome sequencing and annotation.</title>
        <authorList>
            <consortium name="The Broad Institute Genomics Platform"/>
            <consortium name="The Broad Institute Genome Sequencing Center for Infectious Disease"/>
            <person name="Wu L."/>
            <person name="Ma J."/>
        </authorList>
    </citation>
    <scope>NUCLEOTIDE SEQUENCE [LARGE SCALE GENOMIC DNA]</scope>
    <source>
        <strain evidence="3">ICMP 257</strain>
    </source>
</reference>
<protein>
    <recommendedName>
        <fullName evidence="4">Secreted protein</fullName>
    </recommendedName>
</protein>
<evidence type="ECO:0000256" key="1">
    <source>
        <dbReference type="SAM" id="MobiDB-lite"/>
    </source>
</evidence>
<name>A0ABV9V2Z6_STRAZ</name>
<accession>A0ABV9V2Z6</accession>
<evidence type="ECO:0000313" key="3">
    <source>
        <dbReference type="Proteomes" id="UP001595908"/>
    </source>
</evidence>
<dbReference type="EMBL" id="JBHSJE010000001">
    <property type="protein sequence ID" value="MFC4977512.1"/>
    <property type="molecule type" value="Genomic_DNA"/>
</dbReference>
<dbReference type="RefSeq" id="WP_051709173.1">
    <property type="nucleotide sequence ID" value="NZ_JBFAGR010000019.1"/>
</dbReference>
<evidence type="ECO:0000313" key="2">
    <source>
        <dbReference type="EMBL" id="MFC4977512.1"/>
    </source>
</evidence>
<evidence type="ECO:0008006" key="4">
    <source>
        <dbReference type="Google" id="ProtNLM"/>
    </source>
</evidence>
<sequence>MRVSRPVVIGWALLAAGGWAATLWLGEPAATAGPGPSPAVRVTGDNPEPGPQPEGGSCPTPSASPSAGADPSVLAKVPGEYSKEYVQGVACIHVTARDSARAR</sequence>
<dbReference type="Proteomes" id="UP001595908">
    <property type="component" value="Unassembled WGS sequence"/>
</dbReference>
<comment type="caution">
    <text evidence="2">The sequence shown here is derived from an EMBL/GenBank/DDBJ whole genome shotgun (WGS) entry which is preliminary data.</text>
</comment>
<proteinExistence type="predicted"/>
<gene>
    <name evidence="2" type="ORF">ACFPL4_03940</name>
</gene>
<feature type="region of interest" description="Disordered" evidence="1">
    <location>
        <begin position="27"/>
        <end position="74"/>
    </location>
</feature>
<organism evidence="2 3">
    <name type="scientific">Streptomyces atroolivaceus</name>
    <dbReference type="NCBI Taxonomy" id="66869"/>
    <lineage>
        <taxon>Bacteria</taxon>
        <taxon>Bacillati</taxon>
        <taxon>Actinomycetota</taxon>
        <taxon>Actinomycetes</taxon>
        <taxon>Kitasatosporales</taxon>
        <taxon>Streptomycetaceae</taxon>
        <taxon>Streptomyces</taxon>
    </lineage>
</organism>
<keyword evidence="3" id="KW-1185">Reference proteome</keyword>
<dbReference type="GeneID" id="31232069"/>
<feature type="compositionally biased region" description="Low complexity" evidence="1">
    <location>
        <begin position="55"/>
        <end position="72"/>
    </location>
</feature>